<dbReference type="EMBL" id="JANBVB010000814">
    <property type="protein sequence ID" value="KAJ2892083.1"/>
    <property type="molecule type" value="Genomic_DNA"/>
</dbReference>
<name>A0ACC1M0M0_9FUNG</name>
<protein>
    <submittedName>
        <fullName evidence="1">Uncharacterized protein</fullName>
    </submittedName>
</protein>
<sequence>MTAAMDPHQVRQQARQQWLRGKRQRHGTSYLAGEDDGTTDYFQNLIVFGYAARQYSRPKEPASDNIGLINLSLGDGSLVQVDRYDIRHLLSPSTIVSQASSSEPMRELPDSSIDGVRFAALADMAISEAELFHFDAEERRAVIEHLSRPKEDNLEEAGRSIGLQYDTNGNPIVVASPIDDGSSAKDEPPLELAFAVPDGMSIPQSQRHFGIIESTAQFISSQPTDMASRMEIVIQGRQASNRDFEFLHRASPLHAFYLHLLWLMRTGLYGYKSDSGSDSESDSEEVPAASSPALAPLDSEGQHASPIEPPTEDANNGVVQLSKEGGTPIQLEVPKDVRMPAPHDARVLIDRVACLVAKSPMPAKLEQKLRVEKATTSAAYAFLSPFSDLNRYYCFRRDCHINGIDAAVVDAALADPVPPDADIHIQQQDESSELHSVAGVQAKRRKMAALFLARKKTQGTMDQPN</sequence>
<organism evidence="1 2">
    <name type="scientific">Coemansia aciculifera</name>
    <dbReference type="NCBI Taxonomy" id="417176"/>
    <lineage>
        <taxon>Eukaryota</taxon>
        <taxon>Fungi</taxon>
        <taxon>Fungi incertae sedis</taxon>
        <taxon>Zoopagomycota</taxon>
        <taxon>Kickxellomycotina</taxon>
        <taxon>Kickxellomycetes</taxon>
        <taxon>Kickxellales</taxon>
        <taxon>Kickxellaceae</taxon>
        <taxon>Coemansia</taxon>
    </lineage>
</organism>
<reference evidence="1" key="1">
    <citation type="submission" date="2022-07" db="EMBL/GenBank/DDBJ databases">
        <title>Phylogenomic reconstructions and comparative analyses of Kickxellomycotina fungi.</title>
        <authorList>
            <person name="Reynolds N.K."/>
            <person name="Stajich J.E."/>
            <person name="Barry K."/>
            <person name="Grigoriev I.V."/>
            <person name="Crous P."/>
            <person name="Smith M.E."/>
        </authorList>
    </citation>
    <scope>NUCLEOTIDE SEQUENCE</scope>
    <source>
        <strain evidence="1">CBS 190363</strain>
    </source>
</reference>
<proteinExistence type="predicted"/>
<keyword evidence="2" id="KW-1185">Reference proteome</keyword>
<comment type="caution">
    <text evidence="1">The sequence shown here is derived from an EMBL/GenBank/DDBJ whole genome shotgun (WGS) entry which is preliminary data.</text>
</comment>
<accession>A0ACC1M0M0</accession>
<dbReference type="Proteomes" id="UP001139981">
    <property type="component" value="Unassembled WGS sequence"/>
</dbReference>
<gene>
    <name evidence="1" type="ORF">IWW38_003350</name>
</gene>
<evidence type="ECO:0000313" key="2">
    <source>
        <dbReference type="Proteomes" id="UP001139981"/>
    </source>
</evidence>
<evidence type="ECO:0000313" key="1">
    <source>
        <dbReference type="EMBL" id="KAJ2892083.1"/>
    </source>
</evidence>